<dbReference type="PROSITE" id="PS51194">
    <property type="entry name" value="HELICASE_CTER"/>
    <property type="match status" value="1"/>
</dbReference>
<protein>
    <recommendedName>
        <fullName evidence="3">RNA helicase</fullName>
        <ecNumber evidence="3">3.6.4.13</ecNumber>
    </recommendedName>
</protein>
<dbReference type="PROSITE" id="PS51192">
    <property type="entry name" value="HELICASE_ATP_BIND_1"/>
    <property type="match status" value="1"/>
</dbReference>
<dbReference type="InterPro" id="IPR011545">
    <property type="entry name" value="DEAD/DEAH_box_helicase_dom"/>
</dbReference>
<keyword evidence="4" id="KW-0934">Plastid</keyword>
<keyword evidence="9" id="KW-0694">RNA-binding</keyword>
<dbReference type="CDD" id="cd18787">
    <property type="entry name" value="SF2_C_DEAD"/>
    <property type="match status" value="1"/>
</dbReference>
<dbReference type="EMBL" id="JABFUD020000020">
    <property type="protein sequence ID" value="KAI5064132.1"/>
    <property type="molecule type" value="Genomic_DNA"/>
</dbReference>
<dbReference type="GO" id="GO:0003724">
    <property type="term" value="F:RNA helicase activity"/>
    <property type="evidence" value="ECO:0007669"/>
    <property type="project" value="UniProtKB-EC"/>
</dbReference>
<dbReference type="OrthoDB" id="4255at2759"/>
<keyword evidence="7 13" id="KW-0347">Helicase</keyword>
<dbReference type="SMART" id="SM00487">
    <property type="entry name" value="DEXDc"/>
    <property type="match status" value="1"/>
</dbReference>
<evidence type="ECO:0000256" key="3">
    <source>
        <dbReference type="ARBA" id="ARBA00012552"/>
    </source>
</evidence>
<evidence type="ECO:0000256" key="8">
    <source>
        <dbReference type="ARBA" id="ARBA00022840"/>
    </source>
</evidence>
<dbReference type="CDD" id="cd00268">
    <property type="entry name" value="DEADc"/>
    <property type="match status" value="1"/>
</dbReference>
<evidence type="ECO:0000256" key="10">
    <source>
        <dbReference type="ARBA" id="ARBA00022946"/>
    </source>
</evidence>
<comment type="catalytic activity">
    <reaction evidence="11">
        <text>ATP + H2O = ADP + phosphate + H(+)</text>
        <dbReference type="Rhea" id="RHEA:13065"/>
        <dbReference type="ChEBI" id="CHEBI:15377"/>
        <dbReference type="ChEBI" id="CHEBI:15378"/>
        <dbReference type="ChEBI" id="CHEBI:30616"/>
        <dbReference type="ChEBI" id="CHEBI:43474"/>
        <dbReference type="ChEBI" id="CHEBI:456216"/>
        <dbReference type="EC" id="3.6.4.13"/>
    </reaction>
</comment>
<accession>A0A9D4Z833</accession>
<dbReference type="SUPFAM" id="SSF54928">
    <property type="entry name" value="RNA-binding domain, RBD"/>
    <property type="match status" value="1"/>
</dbReference>
<dbReference type="GO" id="GO:0016787">
    <property type="term" value="F:hydrolase activity"/>
    <property type="evidence" value="ECO:0007669"/>
    <property type="project" value="UniProtKB-KW"/>
</dbReference>
<feature type="region of interest" description="Disordered" evidence="14">
    <location>
        <begin position="629"/>
        <end position="775"/>
    </location>
</feature>
<evidence type="ECO:0000256" key="14">
    <source>
        <dbReference type="SAM" id="MobiDB-lite"/>
    </source>
</evidence>
<evidence type="ECO:0000256" key="4">
    <source>
        <dbReference type="ARBA" id="ARBA00022528"/>
    </source>
</evidence>
<keyword evidence="4" id="KW-0150">Chloroplast</keyword>
<dbReference type="InterPro" id="IPR000629">
    <property type="entry name" value="RNA-helicase_DEAD-box_CS"/>
</dbReference>
<dbReference type="CDD" id="cd12938">
    <property type="entry name" value="GUCT_Hera"/>
    <property type="match status" value="1"/>
</dbReference>
<dbReference type="InterPro" id="IPR036875">
    <property type="entry name" value="Znf_CCHC_sf"/>
</dbReference>
<keyword evidence="12" id="KW-0863">Zinc-finger</keyword>
<keyword evidence="5 13" id="KW-0547">Nucleotide-binding</keyword>
<sequence length="797" mass="86879">MEPSFLAGIQLKCNYRCDRRDTSLVGSKRVSYCAHPLKWHHIYKRLPFYGASQQNRITICARHFHTAKVVWQHSPSFQAEQGDENVSSSPPRPSFTEDEGLEIAKLPISRILVDNLARRGITKLFPIQRAVLEPGLKGQDLIARAKTGTGKTLAFGIPILDRIIKENEDRSRRYGRPPLGVVMAPTRELAKQVETELKESAPTLELVCVYGGMSIEGQIRQLQRGVDIAVGTPGRFIDLLERGSLNLREVKYLVLDEADRMLAVGFVEAVQKIFEYLPPIRQSMLFSATMPSWVQDLSRRYLRNPLIVDLVGNMEDKIAEGIKLLSITTSINARLTLLGDLLIVYGKGCKSIVFTQTKRDADDVAMSLSKTIYCEALHGDISQFQRERTLKAFRDGKISVLIATDVAARGLDVPNVDLVIHYEIANDSETFVHRSGRTGRAGKEGTAILMHTAYQRRTLDMLERELRCSFQSIEPPSALDVIKSSGEQAASKVRGVRPDVRNIFLPAAEKLLSEEGLGAFAAAIAHLCGYNEEMAFRSLLTHGTGLTTLKITRPRGQPILSASDVMRALSQLSPSAANSLGKVCMLSREAGAVFDLPANTAKELLSIETESGEVIEAITKLPDIVEEPFGNERFGVRPPFQRGPPSGRPGGSYGGRPGGFSNRPADGGNWTNRGSYGSDSFTRSPGGDWSSRPSSGYGSGSWGNRPSSSYDTGSSSYGGAYSANRPSAASSSGYGSGTWGNRPSSRYDAGSSDGGTYSANRPSATSSDISGDWTSRPFSGQCLKCGQIGHRAVECPR</sequence>
<feature type="compositionally biased region" description="Polar residues" evidence="14">
    <location>
        <begin position="669"/>
        <end position="683"/>
    </location>
</feature>
<dbReference type="Gene3D" id="3.40.50.300">
    <property type="entry name" value="P-loop containing nucleotide triphosphate hydrolases"/>
    <property type="match status" value="2"/>
</dbReference>
<evidence type="ECO:0000256" key="6">
    <source>
        <dbReference type="ARBA" id="ARBA00022801"/>
    </source>
</evidence>
<dbReference type="PANTHER" id="PTHR47959">
    <property type="entry name" value="ATP-DEPENDENT RNA HELICASE RHLE-RELATED"/>
    <property type="match status" value="1"/>
</dbReference>
<dbReference type="GO" id="GO:0008270">
    <property type="term" value="F:zinc ion binding"/>
    <property type="evidence" value="ECO:0007669"/>
    <property type="project" value="UniProtKB-KW"/>
</dbReference>
<name>A0A9D4Z833_ADICA</name>
<dbReference type="Proteomes" id="UP000886520">
    <property type="component" value="Chromosome 20"/>
</dbReference>
<reference evidence="18" key="1">
    <citation type="submission" date="2021-01" db="EMBL/GenBank/DDBJ databases">
        <title>Adiantum capillus-veneris genome.</title>
        <authorList>
            <person name="Fang Y."/>
            <person name="Liao Q."/>
        </authorList>
    </citation>
    <scope>NUCLEOTIDE SEQUENCE</scope>
    <source>
        <strain evidence="18">H3</strain>
        <tissue evidence="18">Leaf</tissue>
    </source>
</reference>
<dbReference type="GO" id="GO:0005524">
    <property type="term" value="F:ATP binding"/>
    <property type="evidence" value="ECO:0007669"/>
    <property type="project" value="UniProtKB-KW"/>
</dbReference>
<evidence type="ECO:0000256" key="1">
    <source>
        <dbReference type="ARBA" id="ARBA00006517"/>
    </source>
</evidence>
<dbReference type="InterPro" id="IPR001650">
    <property type="entry name" value="Helicase_C-like"/>
</dbReference>
<dbReference type="PROSITE" id="PS50158">
    <property type="entry name" value="ZF_CCHC"/>
    <property type="match status" value="1"/>
</dbReference>
<dbReference type="SMART" id="SM00490">
    <property type="entry name" value="HELICc"/>
    <property type="match status" value="1"/>
</dbReference>
<feature type="domain" description="Helicase ATP-binding" evidence="16">
    <location>
        <begin position="132"/>
        <end position="308"/>
    </location>
</feature>
<keyword evidence="6 13" id="KW-0378">Hydrolase</keyword>
<dbReference type="FunFam" id="3.40.50.300:FF:000911">
    <property type="entry name" value="Nucleolar RNA helicase II"/>
    <property type="match status" value="1"/>
</dbReference>
<dbReference type="GO" id="GO:0005829">
    <property type="term" value="C:cytosol"/>
    <property type="evidence" value="ECO:0007669"/>
    <property type="project" value="TreeGrafter"/>
</dbReference>
<feature type="compositionally biased region" description="Gly residues" evidence="14">
    <location>
        <begin position="648"/>
        <end position="658"/>
    </location>
</feature>
<proteinExistence type="inferred from homology"/>
<dbReference type="Pfam" id="PF00271">
    <property type="entry name" value="Helicase_C"/>
    <property type="match status" value="1"/>
</dbReference>
<evidence type="ECO:0000256" key="11">
    <source>
        <dbReference type="ARBA" id="ARBA00047984"/>
    </source>
</evidence>
<evidence type="ECO:0000313" key="18">
    <source>
        <dbReference type="EMBL" id="KAI5064132.1"/>
    </source>
</evidence>
<feature type="compositionally biased region" description="Polar residues" evidence="14">
    <location>
        <begin position="754"/>
        <end position="775"/>
    </location>
</feature>
<keyword evidence="19" id="KW-1185">Reference proteome</keyword>
<evidence type="ECO:0000256" key="7">
    <source>
        <dbReference type="ARBA" id="ARBA00022806"/>
    </source>
</evidence>
<keyword evidence="8 13" id="KW-0067">ATP-binding</keyword>
<evidence type="ECO:0000256" key="2">
    <source>
        <dbReference type="ARBA" id="ARBA00010132"/>
    </source>
</evidence>
<evidence type="ECO:0000256" key="5">
    <source>
        <dbReference type="ARBA" id="ARBA00022741"/>
    </source>
</evidence>
<dbReference type="PANTHER" id="PTHR47959:SF1">
    <property type="entry name" value="ATP-DEPENDENT RNA HELICASE DBPA"/>
    <property type="match status" value="1"/>
</dbReference>
<dbReference type="InterPro" id="IPR035979">
    <property type="entry name" value="RBD_domain_sf"/>
</dbReference>
<keyword evidence="12" id="KW-0479">Metal-binding</keyword>
<evidence type="ECO:0000256" key="13">
    <source>
        <dbReference type="RuleBase" id="RU000492"/>
    </source>
</evidence>
<feature type="compositionally biased region" description="Low complexity" evidence="14">
    <location>
        <begin position="707"/>
        <end position="733"/>
    </location>
</feature>
<dbReference type="Pfam" id="PF00270">
    <property type="entry name" value="DEAD"/>
    <property type="match status" value="1"/>
</dbReference>
<dbReference type="AlphaFoldDB" id="A0A9D4Z833"/>
<dbReference type="SUPFAM" id="SSF52540">
    <property type="entry name" value="P-loop containing nucleoside triphosphate hydrolases"/>
    <property type="match status" value="1"/>
</dbReference>
<comment type="similarity">
    <text evidence="2">Belongs to the DEAD box helicase family. DDX4/VASA subfamily.</text>
</comment>
<dbReference type="Pfam" id="PF08152">
    <property type="entry name" value="GUCT"/>
    <property type="match status" value="1"/>
</dbReference>
<evidence type="ECO:0000256" key="9">
    <source>
        <dbReference type="ARBA" id="ARBA00022884"/>
    </source>
</evidence>
<dbReference type="InterPro" id="IPR027417">
    <property type="entry name" value="P-loop_NTPase"/>
</dbReference>
<feature type="domain" description="CCHC-type" evidence="15">
    <location>
        <begin position="782"/>
        <end position="797"/>
    </location>
</feature>
<keyword evidence="12" id="KW-0862">Zinc</keyword>
<dbReference type="InterPro" id="IPR014001">
    <property type="entry name" value="Helicase_ATP-bd"/>
</dbReference>
<dbReference type="PROSITE" id="PS00039">
    <property type="entry name" value="DEAD_ATP_HELICASE"/>
    <property type="match status" value="1"/>
</dbReference>
<dbReference type="Pfam" id="PF26142">
    <property type="entry name" value="DD_DDX21-DDX50"/>
    <property type="match status" value="1"/>
</dbReference>
<evidence type="ECO:0000259" key="15">
    <source>
        <dbReference type="PROSITE" id="PS50158"/>
    </source>
</evidence>
<dbReference type="InterPro" id="IPR044742">
    <property type="entry name" value="DEAD/DEAH_RhlB"/>
</dbReference>
<comment type="similarity">
    <text evidence="1">Belongs to the DEAD box helicase family. DDX21/DDX50 subfamily.</text>
</comment>
<dbReference type="InterPro" id="IPR001878">
    <property type="entry name" value="Znf_CCHC"/>
</dbReference>
<feature type="domain" description="Helicase C-terminal" evidence="17">
    <location>
        <begin position="337"/>
        <end position="482"/>
    </location>
</feature>
<dbReference type="InterPro" id="IPR050079">
    <property type="entry name" value="DEAD_box_RNA_helicase"/>
</dbReference>
<dbReference type="InterPro" id="IPR012562">
    <property type="entry name" value="GUCT"/>
</dbReference>
<dbReference type="GO" id="GO:0003723">
    <property type="term" value="F:RNA binding"/>
    <property type="evidence" value="ECO:0007669"/>
    <property type="project" value="UniProtKB-KW"/>
</dbReference>
<organism evidence="18 19">
    <name type="scientific">Adiantum capillus-veneris</name>
    <name type="common">Maidenhair fern</name>
    <dbReference type="NCBI Taxonomy" id="13818"/>
    <lineage>
        <taxon>Eukaryota</taxon>
        <taxon>Viridiplantae</taxon>
        <taxon>Streptophyta</taxon>
        <taxon>Embryophyta</taxon>
        <taxon>Tracheophyta</taxon>
        <taxon>Polypodiopsida</taxon>
        <taxon>Polypodiidae</taxon>
        <taxon>Polypodiales</taxon>
        <taxon>Pteridineae</taxon>
        <taxon>Pteridaceae</taxon>
        <taxon>Vittarioideae</taxon>
        <taxon>Adiantum</taxon>
    </lineage>
</organism>
<dbReference type="SMART" id="SM00343">
    <property type="entry name" value="ZnF_C2HC"/>
    <property type="match status" value="1"/>
</dbReference>
<evidence type="ECO:0000256" key="12">
    <source>
        <dbReference type="PROSITE-ProRule" id="PRU00047"/>
    </source>
</evidence>
<evidence type="ECO:0000313" key="19">
    <source>
        <dbReference type="Proteomes" id="UP000886520"/>
    </source>
</evidence>
<comment type="caution">
    <text evidence="18">The sequence shown here is derived from an EMBL/GenBank/DDBJ whole genome shotgun (WGS) entry which is preliminary data.</text>
</comment>
<keyword evidence="10" id="KW-0809">Transit peptide</keyword>
<dbReference type="SUPFAM" id="SSF57756">
    <property type="entry name" value="Retrovirus zinc finger-like domains"/>
    <property type="match status" value="1"/>
</dbReference>
<dbReference type="EC" id="3.6.4.13" evidence="3"/>
<dbReference type="InterPro" id="IPR059027">
    <property type="entry name" value="DD_DDX21-DDX50"/>
</dbReference>
<evidence type="ECO:0000259" key="16">
    <source>
        <dbReference type="PROSITE" id="PS51192"/>
    </source>
</evidence>
<evidence type="ECO:0000259" key="17">
    <source>
        <dbReference type="PROSITE" id="PS51194"/>
    </source>
</evidence>
<gene>
    <name evidence="18" type="ORF">GOP47_0020802</name>
</gene>